<dbReference type="EMBL" id="JTCM02000176">
    <property type="protein sequence ID" value="NEU77309.1"/>
    <property type="molecule type" value="Genomic_DNA"/>
</dbReference>
<dbReference type="GO" id="GO:0046872">
    <property type="term" value="F:metal ion binding"/>
    <property type="evidence" value="ECO:0007669"/>
    <property type="project" value="UniProtKB-KW"/>
</dbReference>
<dbReference type="InterPro" id="IPR022616">
    <property type="entry name" value="Glyco_hydro_4_C"/>
</dbReference>
<dbReference type="SUPFAM" id="SSF51735">
    <property type="entry name" value="NAD(P)-binding Rossmann-fold domains"/>
    <property type="match status" value="1"/>
</dbReference>
<name>A0A846HL15_9CYAN</name>
<feature type="site" description="Increases basicity of active site Tyr" evidence="9">
    <location>
        <position position="108"/>
    </location>
</feature>
<keyword evidence="8" id="KW-0170">Cobalt</keyword>
<dbReference type="PROSITE" id="PS01324">
    <property type="entry name" value="GLYCOSYL_HYDROL_F4"/>
    <property type="match status" value="1"/>
</dbReference>
<evidence type="ECO:0000256" key="10">
    <source>
        <dbReference type="RuleBase" id="RU361152"/>
    </source>
</evidence>
<dbReference type="InterPro" id="IPR001088">
    <property type="entry name" value="Glyco_hydro_4"/>
</dbReference>
<evidence type="ECO:0000313" key="12">
    <source>
        <dbReference type="EMBL" id="NEU77309.1"/>
    </source>
</evidence>
<evidence type="ECO:0000313" key="13">
    <source>
        <dbReference type="Proteomes" id="UP000031549"/>
    </source>
</evidence>
<keyword evidence="8" id="KW-0408">Iron</keyword>
<evidence type="ECO:0000256" key="8">
    <source>
        <dbReference type="PIRSR" id="PIRSR601088-3"/>
    </source>
</evidence>
<evidence type="ECO:0000256" key="9">
    <source>
        <dbReference type="PIRSR" id="PIRSR601088-4"/>
    </source>
</evidence>
<dbReference type="PANTHER" id="PTHR32092:SF5">
    <property type="entry name" value="6-PHOSPHO-BETA-GLUCOSIDASE"/>
    <property type="match status" value="1"/>
</dbReference>
<evidence type="ECO:0000256" key="7">
    <source>
        <dbReference type="PIRSR" id="PIRSR601088-2"/>
    </source>
</evidence>
<organism evidence="12 13">
    <name type="scientific">Hassallia byssoidea VB512170</name>
    <dbReference type="NCBI Taxonomy" id="1304833"/>
    <lineage>
        <taxon>Bacteria</taxon>
        <taxon>Bacillati</taxon>
        <taxon>Cyanobacteriota</taxon>
        <taxon>Cyanophyceae</taxon>
        <taxon>Nostocales</taxon>
        <taxon>Tolypothrichaceae</taxon>
        <taxon>Hassallia</taxon>
    </lineage>
</organism>
<reference evidence="12 13" key="1">
    <citation type="journal article" date="2015" name="Genome Announc.">
        <title>Draft Genome Sequence of Cyanobacterium Hassallia byssoidea Strain VB512170, Isolated from Monuments in India.</title>
        <authorList>
            <person name="Singh D."/>
            <person name="Chandrababunaidu M.M."/>
            <person name="Panda A."/>
            <person name="Sen D."/>
            <person name="Bhattacharyya S."/>
            <person name="Adhikary S.P."/>
            <person name="Tripathy S."/>
        </authorList>
    </citation>
    <scope>NUCLEOTIDE SEQUENCE [LARGE SCALE GENOMIC DNA]</scope>
    <source>
        <strain evidence="12 13">VB512170</strain>
    </source>
</reference>
<protein>
    <recommendedName>
        <fullName evidence="11">Glycosyl hydrolase family 4 C-terminal domain-containing protein</fullName>
    </recommendedName>
</protein>
<keyword evidence="4 10" id="KW-0520">NAD</keyword>
<evidence type="ECO:0000259" key="11">
    <source>
        <dbReference type="Pfam" id="PF11975"/>
    </source>
</evidence>
<sequence length="428" mass="48623">MSLTLSIIGAGSNYTPVLIDYLLKSFKEFPFGKIVLMDIVQDRLDIIKQFVEHQFETYHISVTLELCCDLRYALQNTDFVFTMYRVGGLNARYFDTLQAIKHGILGQETQGWGGFISALRNIPVAVQICEILQELSPQAWMINITNPVGIITQACFRIRKERTIGICEIPVQMLLSISEVLNIPQEEIKLSYTGLNHLSWITDIVINNQSIIDTVLENHIDHILQKLLPNHKDLTSLVYISRSSRVIPSPYLQYYYLLKEITDQICSYSKTRAEKCKEIDQILMQQYSLHDPEWIKTASLRGGFLLGPAIATTINEILCPSNRQIFPCVPNKGNLAFLPETAVVETPVKIENNYLIPQQQHDLHPHLRGLISQVAAYEQLTVEAGIYGNYNVALAALATHPLIPSLPIAKRMLDEMLCVHKQFLPQFQ</sequence>
<dbReference type="Proteomes" id="UP000031549">
    <property type="component" value="Unassembled WGS sequence"/>
</dbReference>
<dbReference type="InterPro" id="IPR019802">
    <property type="entry name" value="GlycHydrolase_4_CS"/>
</dbReference>
<keyword evidence="13" id="KW-1185">Reference proteome</keyword>
<dbReference type="InterPro" id="IPR015955">
    <property type="entry name" value="Lactate_DH/Glyco_Ohase_4_C"/>
</dbReference>
<gene>
    <name evidence="12" type="ORF">PI95_033715</name>
</gene>
<keyword evidence="5 8" id="KW-0464">Manganese</keyword>
<feature type="domain" description="Glycosyl hydrolase family 4 C-terminal" evidence="11">
    <location>
        <begin position="192"/>
        <end position="403"/>
    </location>
</feature>
<proteinExistence type="inferred from homology"/>
<evidence type="ECO:0000256" key="4">
    <source>
        <dbReference type="ARBA" id="ARBA00023027"/>
    </source>
</evidence>
<dbReference type="PANTHER" id="PTHR32092">
    <property type="entry name" value="6-PHOSPHO-BETA-GLUCOSIDASE-RELATED"/>
    <property type="match status" value="1"/>
</dbReference>
<feature type="binding site" evidence="8">
    <location>
        <position position="197"/>
    </location>
    <ligand>
        <name>Mn(2+)</name>
        <dbReference type="ChEBI" id="CHEBI:29035"/>
    </ligand>
</feature>
<dbReference type="SUPFAM" id="SSF56327">
    <property type="entry name" value="LDH C-terminal domain-like"/>
    <property type="match status" value="1"/>
</dbReference>
<keyword evidence="2 8" id="KW-0479">Metal-binding</keyword>
<feature type="binding site" evidence="7">
    <location>
        <position position="92"/>
    </location>
    <ligand>
        <name>substrate</name>
    </ligand>
</feature>
<dbReference type="InterPro" id="IPR036291">
    <property type="entry name" value="NAD(P)-bd_dom_sf"/>
</dbReference>
<dbReference type="PRINTS" id="PR00732">
    <property type="entry name" value="GLHYDRLASE4"/>
</dbReference>
<evidence type="ECO:0000256" key="6">
    <source>
        <dbReference type="ARBA" id="ARBA00023295"/>
    </source>
</evidence>
<evidence type="ECO:0000256" key="3">
    <source>
        <dbReference type="ARBA" id="ARBA00022801"/>
    </source>
</evidence>
<comment type="similarity">
    <text evidence="1 10">Belongs to the glycosyl hydrolase 4 family.</text>
</comment>
<evidence type="ECO:0000256" key="5">
    <source>
        <dbReference type="ARBA" id="ARBA00023211"/>
    </source>
</evidence>
<comment type="caution">
    <text evidence="12">The sequence shown here is derived from an EMBL/GenBank/DDBJ whole genome shotgun (WGS) entry which is preliminary data.</text>
</comment>
<dbReference type="Pfam" id="PF02056">
    <property type="entry name" value="Glyco_hydro_4"/>
    <property type="match status" value="1"/>
</dbReference>
<keyword evidence="6 10" id="KW-0326">Glycosidase</keyword>
<evidence type="ECO:0000256" key="1">
    <source>
        <dbReference type="ARBA" id="ARBA00010141"/>
    </source>
</evidence>
<dbReference type="Gene3D" id="3.40.50.720">
    <property type="entry name" value="NAD(P)-binding Rossmann-like Domain"/>
    <property type="match status" value="1"/>
</dbReference>
<accession>A0A846HL15</accession>
<dbReference type="Pfam" id="PF11975">
    <property type="entry name" value="Glyco_hydro_4C"/>
    <property type="match status" value="1"/>
</dbReference>
<feature type="binding site" evidence="7">
    <location>
        <position position="146"/>
    </location>
    <ligand>
        <name>substrate</name>
    </ligand>
</feature>
<keyword evidence="3 10" id="KW-0378">Hydrolase</keyword>
<dbReference type="GO" id="GO:0016616">
    <property type="term" value="F:oxidoreductase activity, acting on the CH-OH group of donors, NAD or NADP as acceptor"/>
    <property type="evidence" value="ECO:0007669"/>
    <property type="project" value="InterPro"/>
</dbReference>
<dbReference type="AlphaFoldDB" id="A0A846HL15"/>
<keyword evidence="8" id="KW-0533">Nickel</keyword>
<evidence type="ECO:0000256" key="2">
    <source>
        <dbReference type="ARBA" id="ARBA00022723"/>
    </source>
</evidence>
<dbReference type="GO" id="GO:0005975">
    <property type="term" value="P:carbohydrate metabolic process"/>
    <property type="evidence" value="ECO:0007669"/>
    <property type="project" value="InterPro"/>
</dbReference>
<comment type="cofactor">
    <cofactor evidence="10">
        <name>NAD(+)</name>
        <dbReference type="ChEBI" id="CHEBI:57540"/>
    </cofactor>
    <text evidence="10">Binds 1 NAD(+) per subunit.</text>
</comment>
<dbReference type="GO" id="GO:0004553">
    <property type="term" value="F:hydrolase activity, hydrolyzing O-glycosyl compounds"/>
    <property type="evidence" value="ECO:0007669"/>
    <property type="project" value="InterPro"/>
</dbReference>
<dbReference type="Gene3D" id="3.90.110.10">
    <property type="entry name" value="Lactate dehydrogenase/glycoside hydrolase, family 4, C-terminal"/>
    <property type="match status" value="1"/>
</dbReference>
<feature type="binding site" evidence="8">
    <location>
        <position position="167"/>
    </location>
    <ligand>
        <name>Mn(2+)</name>
        <dbReference type="ChEBI" id="CHEBI:29035"/>
    </ligand>
</feature>
<dbReference type="RefSeq" id="WP_039753787.1">
    <property type="nucleotide sequence ID" value="NZ_JTCM02000176.1"/>
</dbReference>